<accession>A0A5B9VVT3</accession>
<feature type="compositionally biased region" description="Low complexity" evidence="1">
    <location>
        <begin position="231"/>
        <end position="243"/>
    </location>
</feature>
<feature type="region of interest" description="Disordered" evidence="1">
    <location>
        <begin position="1"/>
        <end position="36"/>
    </location>
</feature>
<dbReference type="RefSeq" id="WP_148591463.1">
    <property type="nucleotide sequence ID" value="NZ_CP042997.1"/>
</dbReference>
<keyword evidence="4" id="KW-1185">Reference proteome</keyword>
<dbReference type="Proteomes" id="UP000324233">
    <property type="component" value="Chromosome"/>
</dbReference>
<gene>
    <name evidence="3" type="ORF">OJF2_08180</name>
</gene>
<dbReference type="Pfam" id="PF05685">
    <property type="entry name" value="Uma2"/>
    <property type="match status" value="1"/>
</dbReference>
<dbReference type="PANTHER" id="PTHR34107:SF4">
    <property type="entry name" value="SLL1222 PROTEIN"/>
    <property type="match status" value="1"/>
</dbReference>
<dbReference type="PANTHER" id="PTHR34107">
    <property type="entry name" value="SLL0198 PROTEIN-RELATED"/>
    <property type="match status" value="1"/>
</dbReference>
<dbReference type="AlphaFoldDB" id="A0A5B9VVT3"/>
<feature type="region of interest" description="Disordered" evidence="1">
    <location>
        <begin position="215"/>
        <end position="243"/>
    </location>
</feature>
<dbReference type="SUPFAM" id="SSF52980">
    <property type="entry name" value="Restriction endonuclease-like"/>
    <property type="match status" value="1"/>
</dbReference>
<name>A0A5B9VVT3_9BACT</name>
<dbReference type="InterPro" id="IPR008538">
    <property type="entry name" value="Uma2"/>
</dbReference>
<dbReference type="Gene3D" id="3.90.1570.10">
    <property type="entry name" value="tt1808, chain A"/>
    <property type="match status" value="1"/>
</dbReference>
<evidence type="ECO:0000313" key="4">
    <source>
        <dbReference type="Proteomes" id="UP000324233"/>
    </source>
</evidence>
<dbReference type="KEGG" id="agv:OJF2_08180"/>
<protein>
    <recommendedName>
        <fullName evidence="2">Putative restriction endonuclease domain-containing protein</fullName>
    </recommendedName>
</protein>
<dbReference type="InterPro" id="IPR011335">
    <property type="entry name" value="Restrct_endonuc-II-like"/>
</dbReference>
<organism evidence="3 4">
    <name type="scientific">Aquisphaera giovannonii</name>
    <dbReference type="NCBI Taxonomy" id="406548"/>
    <lineage>
        <taxon>Bacteria</taxon>
        <taxon>Pseudomonadati</taxon>
        <taxon>Planctomycetota</taxon>
        <taxon>Planctomycetia</taxon>
        <taxon>Isosphaerales</taxon>
        <taxon>Isosphaeraceae</taxon>
        <taxon>Aquisphaera</taxon>
    </lineage>
</organism>
<sequence length="243" mass="27818">MSTARTRRSSQPPAPRRPSRRPIGRHSNGMLMTPEEFDRRADFDGRHTYELIHGVLIVSPPPGRAERGPNDRLAQLLLNYKDDHPHGHVLDDTFSEETFACGETRRRVDRAIWAGLGREPEPDKDPPTIAIEIVSNRRRDRVRDYEEKRREYLAAGVREYWVIDRFRRIMTVYRKEPAEPAESVLKEDEVYATPLLPGFELPLSRIFRAADKWTAAKRSKKPADTPPAPEQPGEAGGIPPERG</sequence>
<proteinExistence type="predicted"/>
<dbReference type="InterPro" id="IPR012296">
    <property type="entry name" value="Nuclease_put_TT1808"/>
</dbReference>
<reference evidence="3 4" key="1">
    <citation type="submission" date="2019-08" db="EMBL/GenBank/DDBJ databases">
        <title>Deep-cultivation of Planctomycetes and their phenomic and genomic characterization uncovers novel biology.</title>
        <authorList>
            <person name="Wiegand S."/>
            <person name="Jogler M."/>
            <person name="Boedeker C."/>
            <person name="Pinto D."/>
            <person name="Vollmers J."/>
            <person name="Rivas-Marin E."/>
            <person name="Kohn T."/>
            <person name="Peeters S.H."/>
            <person name="Heuer A."/>
            <person name="Rast P."/>
            <person name="Oberbeckmann S."/>
            <person name="Bunk B."/>
            <person name="Jeske O."/>
            <person name="Meyerdierks A."/>
            <person name="Storesund J.E."/>
            <person name="Kallscheuer N."/>
            <person name="Luecker S."/>
            <person name="Lage O.M."/>
            <person name="Pohl T."/>
            <person name="Merkel B.J."/>
            <person name="Hornburger P."/>
            <person name="Mueller R.-W."/>
            <person name="Bruemmer F."/>
            <person name="Labrenz M."/>
            <person name="Spormann A.M."/>
            <person name="Op den Camp H."/>
            <person name="Overmann J."/>
            <person name="Amann R."/>
            <person name="Jetten M.S.M."/>
            <person name="Mascher T."/>
            <person name="Medema M.H."/>
            <person name="Devos D.P."/>
            <person name="Kaster A.-K."/>
            <person name="Ovreas L."/>
            <person name="Rohde M."/>
            <person name="Galperin M.Y."/>
            <person name="Jogler C."/>
        </authorList>
    </citation>
    <scope>NUCLEOTIDE SEQUENCE [LARGE SCALE GENOMIC DNA]</scope>
    <source>
        <strain evidence="3 4">OJF2</strain>
    </source>
</reference>
<evidence type="ECO:0000259" key="2">
    <source>
        <dbReference type="Pfam" id="PF05685"/>
    </source>
</evidence>
<dbReference type="EMBL" id="CP042997">
    <property type="protein sequence ID" value="QEH32348.1"/>
    <property type="molecule type" value="Genomic_DNA"/>
</dbReference>
<evidence type="ECO:0000313" key="3">
    <source>
        <dbReference type="EMBL" id="QEH32348.1"/>
    </source>
</evidence>
<feature type="domain" description="Putative restriction endonuclease" evidence="2">
    <location>
        <begin position="35"/>
        <end position="203"/>
    </location>
</feature>
<evidence type="ECO:0000256" key="1">
    <source>
        <dbReference type="SAM" id="MobiDB-lite"/>
    </source>
</evidence>
<dbReference type="CDD" id="cd06260">
    <property type="entry name" value="DUF820-like"/>
    <property type="match status" value="1"/>
</dbReference>
<dbReference type="OrthoDB" id="280487at2"/>